<protein>
    <recommendedName>
        <fullName evidence="4">Septum formation initiator</fullName>
    </recommendedName>
</protein>
<evidence type="ECO:0000256" key="1">
    <source>
        <dbReference type="SAM" id="Coils"/>
    </source>
</evidence>
<evidence type="ECO:0008006" key="4">
    <source>
        <dbReference type="Google" id="ProtNLM"/>
    </source>
</evidence>
<keyword evidence="2" id="KW-0812">Transmembrane</keyword>
<evidence type="ECO:0000256" key="2">
    <source>
        <dbReference type="SAM" id="Phobius"/>
    </source>
</evidence>
<evidence type="ECO:0000313" key="3">
    <source>
        <dbReference type="EMBL" id="SFV61180.1"/>
    </source>
</evidence>
<keyword evidence="1" id="KW-0175">Coiled coil</keyword>
<keyword evidence="2" id="KW-1133">Transmembrane helix</keyword>
<reference evidence="3" key="1">
    <citation type="submission" date="2016-10" db="EMBL/GenBank/DDBJ databases">
        <authorList>
            <person name="de Groot N.N."/>
        </authorList>
    </citation>
    <scope>NUCLEOTIDE SEQUENCE</scope>
</reference>
<name>A0A1W1C5M1_9ZZZZ</name>
<sequence>MNEFFNDLEPYIRKLERIIGLSFKVFIITSIVVVSLGIYVANLLYGNHSLEVLNNLKKEKKTLEVEIESLKEENAKLHKKYLEWTDAEK</sequence>
<gene>
    <name evidence="3" type="ORF">MNB_SV-14-1474</name>
</gene>
<dbReference type="AlphaFoldDB" id="A0A1W1C5M1"/>
<organism evidence="3">
    <name type="scientific">hydrothermal vent metagenome</name>
    <dbReference type="NCBI Taxonomy" id="652676"/>
    <lineage>
        <taxon>unclassified sequences</taxon>
        <taxon>metagenomes</taxon>
        <taxon>ecological metagenomes</taxon>
    </lineage>
</organism>
<dbReference type="EMBL" id="FPHN01000122">
    <property type="protein sequence ID" value="SFV61180.1"/>
    <property type="molecule type" value="Genomic_DNA"/>
</dbReference>
<accession>A0A1W1C5M1</accession>
<feature type="transmembrane region" description="Helical" evidence="2">
    <location>
        <begin position="21"/>
        <end position="45"/>
    </location>
</feature>
<keyword evidence="2" id="KW-0472">Membrane</keyword>
<proteinExistence type="predicted"/>
<feature type="coiled-coil region" evidence="1">
    <location>
        <begin position="53"/>
        <end position="87"/>
    </location>
</feature>